<feature type="non-terminal residue" evidence="2">
    <location>
        <position position="150"/>
    </location>
</feature>
<accession>A0AAD4T486</accession>
<evidence type="ECO:0000313" key="3">
    <source>
        <dbReference type="Proteomes" id="UP001202328"/>
    </source>
</evidence>
<dbReference type="Pfam" id="PF07734">
    <property type="entry name" value="FBA_1"/>
    <property type="match status" value="1"/>
</dbReference>
<protein>
    <recommendedName>
        <fullName evidence="1">F-box associated beta-propeller type 1 domain-containing protein</fullName>
    </recommendedName>
</protein>
<reference evidence="2" key="1">
    <citation type="submission" date="2022-04" db="EMBL/GenBank/DDBJ databases">
        <title>A functionally conserved STORR gene fusion in Papaver species that diverged 16.8 million years ago.</title>
        <authorList>
            <person name="Catania T."/>
        </authorList>
    </citation>
    <scope>NUCLEOTIDE SEQUENCE</scope>
    <source>
        <strain evidence="2">S-188037</strain>
    </source>
</reference>
<organism evidence="2 3">
    <name type="scientific">Papaver atlanticum</name>
    <dbReference type="NCBI Taxonomy" id="357466"/>
    <lineage>
        <taxon>Eukaryota</taxon>
        <taxon>Viridiplantae</taxon>
        <taxon>Streptophyta</taxon>
        <taxon>Embryophyta</taxon>
        <taxon>Tracheophyta</taxon>
        <taxon>Spermatophyta</taxon>
        <taxon>Magnoliopsida</taxon>
        <taxon>Ranunculales</taxon>
        <taxon>Papaveraceae</taxon>
        <taxon>Papaveroideae</taxon>
        <taxon>Papaver</taxon>
    </lineage>
</organism>
<name>A0AAD4T486_9MAGN</name>
<dbReference type="AlphaFoldDB" id="A0AAD4T486"/>
<evidence type="ECO:0000313" key="2">
    <source>
        <dbReference type="EMBL" id="KAI3934306.1"/>
    </source>
</evidence>
<comment type="caution">
    <text evidence="2">The sequence shown here is derived from an EMBL/GenBank/DDBJ whole genome shotgun (WGS) entry which is preliminary data.</text>
</comment>
<evidence type="ECO:0000259" key="1">
    <source>
        <dbReference type="Pfam" id="PF07734"/>
    </source>
</evidence>
<dbReference type="EMBL" id="JAJJMB010006586">
    <property type="protein sequence ID" value="KAI3934306.1"/>
    <property type="molecule type" value="Genomic_DNA"/>
</dbReference>
<proteinExistence type="predicted"/>
<dbReference type="InterPro" id="IPR006527">
    <property type="entry name" value="F-box-assoc_dom_typ1"/>
</dbReference>
<dbReference type="Proteomes" id="UP001202328">
    <property type="component" value="Unassembled WGS sequence"/>
</dbReference>
<sequence length="150" mass="17291">MISFDLEKEIFKEIPLPVGFNERFRPQMCVIGGTLCLLEYNAEVGFEVWQSKDYGGRKCWNKILTFGRQQLVSPVVNFTPLQILKNGEIVSVVRTDVTFHLVLHERGTCRILEFKEVETYSVESSVFVESLVSLNSKTYVGHAEKEYFED</sequence>
<gene>
    <name evidence="2" type="ORF">MKW98_009287</name>
</gene>
<feature type="domain" description="F-box associated beta-propeller type 1" evidence="1">
    <location>
        <begin position="1"/>
        <end position="133"/>
    </location>
</feature>
<keyword evidence="3" id="KW-1185">Reference proteome</keyword>